<evidence type="ECO:0000259" key="1">
    <source>
        <dbReference type="Pfam" id="PF18990"/>
    </source>
</evidence>
<sequence length="452" mass="50440">MVGIFVQAQTKRDPRMVGMAGAYTTIADGIFCVGFNPGIIGLQQNKPFMIIPFQLDIGMLGNFFSIQNIAQYSGDTLNTAEKDALFDQLEASDGMGFFVDTHMPLPFMNISKGNMAFTSNNIILQNYKLPMGLLELIFYGNGQKPNLDLEFNYEILGLNEYGFSFGIPFKSMSWGVTAKYLQGLFYLGIDEDSSSANLITDDLGIYGSGEYIIRQGVGGAGFGLDIGVVSRPYNGWQFGASFINMLGSIKWNQSGGGNEPSSINPLTSKFYPFTFGDDTLDLDESILYTFNIDTIRMDKLGNDSLFTNETIFFEDILENGKRPEFVTRYPATFRLGASKRVDNFLFATDLVAGFENKYYARQQWKWAMAVEWNRIETIPMRIGYSWAGGEMKELAMGFGVKKGSVIFDLGFSFRNGMWLHTMKGFNFSFGFTWIGKPAIKAEKEGPSPAVKE</sequence>
<protein>
    <recommendedName>
        <fullName evidence="1">DUF5723 domain-containing protein</fullName>
    </recommendedName>
</protein>
<reference evidence="2" key="1">
    <citation type="submission" date="2018-05" db="EMBL/GenBank/DDBJ databases">
        <authorList>
            <person name="Lanie J.A."/>
            <person name="Ng W.-L."/>
            <person name="Kazmierczak K.M."/>
            <person name="Andrzejewski T.M."/>
            <person name="Davidsen T.M."/>
            <person name="Wayne K.J."/>
            <person name="Tettelin H."/>
            <person name="Glass J.I."/>
            <person name="Rusch D."/>
            <person name="Podicherti R."/>
            <person name="Tsui H.-C.T."/>
            <person name="Winkler M.E."/>
        </authorList>
    </citation>
    <scope>NUCLEOTIDE SEQUENCE</scope>
</reference>
<gene>
    <name evidence="2" type="ORF">METZ01_LOCUS52227</name>
</gene>
<dbReference type="InterPro" id="IPR043781">
    <property type="entry name" value="DUF5723"/>
</dbReference>
<proteinExistence type="predicted"/>
<organism evidence="2">
    <name type="scientific">marine metagenome</name>
    <dbReference type="NCBI Taxonomy" id="408172"/>
    <lineage>
        <taxon>unclassified sequences</taxon>
        <taxon>metagenomes</taxon>
        <taxon>ecological metagenomes</taxon>
    </lineage>
</organism>
<feature type="domain" description="DUF5723" evidence="1">
    <location>
        <begin position="44"/>
        <end position="341"/>
    </location>
</feature>
<dbReference type="Gene3D" id="2.40.160.60">
    <property type="entry name" value="Outer membrane protein transport protein (OMPP1/FadL/TodX)"/>
    <property type="match status" value="1"/>
</dbReference>
<dbReference type="AlphaFoldDB" id="A0A381SE21"/>
<accession>A0A381SE21</accession>
<dbReference type="EMBL" id="UINC01002696">
    <property type="protein sequence ID" value="SUZ99373.1"/>
    <property type="molecule type" value="Genomic_DNA"/>
</dbReference>
<evidence type="ECO:0000313" key="2">
    <source>
        <dbReference type="EMBL" id="SUZ99373.1"/>
    </source>
</evidence>
<name>A0A381SE21_9ZZZZ</name>
<dbReference type="Pfam" id="PF18990">
    <property type="entry name" value="DUF5723"/>
    <property type="match status" value="1"/>
</dbReference>